<evidence type="ECO:0000259" key="2">
    <source>
        <dbReference type="Pfam" id="PF03886"/>
    </source>
</evidence>
<dbReference type="Pfam" id="PF03886">
    <property type="entry name" value="ABC_trans_aux"/>
    <property type="match status" value="1"/>
</dbReference>
<evidence type="ECO:0000313" key="3">
    <source>
        <dbReference type="EMBL" id="RUO25755.1"/>
    </source>
</evidence>
<feature type="chain" id="PRO_5019186838" description="ABC-type transport auxiliary lipoprotein component domain-containing protein" evidence="1">
    <location>
        <begin position="25"/>
        <end position="203"/>
    </location>
</feature>
<gene>
    <name evidence="3" type="ORF">CWE09_03215</name>
</gene>
<dbReference type="RefSeq" id="WP_126802572.1">
    <property type="nucleotide sequence ID" value="NZ_PIPL01000001.1"/>
</dbReference>
<feature type="signal peptide" evidence="1">
    <location>
        <begin position="1"/>
        <end position="24"/>
    </location>
</feature>
<evidence type="ECO:0000256" key="1">
    <source>
        <dbReference type="SAM" id="SignalP"/>
    </source>
</evidence>
<accession>A0A432W6Q5</accession>
<dbReference type="EMBL" id="PIPL01000001">
    <property type="protein sequence ID" value="RUO25755.1"/>
    <property type="molecule type" value="Genomic_DNA"/>
</dbReference>
<dbReference type="Gene3D" id="3.40.50.10610">
    <property type="entry name" value="ABC-type transport auxiliary lipoprotein component"/>
    <property type="match status" value="1"/>
</dbReference>
<dbReference type="AlphaFoldDB" id="A0A432W6Q5"/>
<name>A0A432W6Q5_9GAMM</name>
<reference evidence="3 4" key="1">
    <citation type="journal article" date="2011" name="Front. Microbiol.">
        <title>Genomic signatures of strain selection and enhancement in Bacillus atrophaeus var. globigii, a historical biowarfare simulant.</title>
        <authorList>
            <person name="Gibbons H.S."/>
            <person name="Broomall S.M."/>
            <person name="McNew L.A."/>
            <person name="Daligault H."/>
            <person name="Chapman C."/>
            <person name="Bruce D."/>
            <person name="Karavis M."/>
            <person name="Krepps M."/>
            <person name="McGregor P.A."/>
            <person name="Hong C."/>
            <person name="Park K.H."/>
            <person name="Akmal A."/>
            <person name="Feldman A."/>
            <person name="Lin J.S."/>
            <person name="Chang W.E."/>
            <person name="Higgs B.W."/>
            <person name="Demirev P."/>
            <person name="Lindquist J."/>
            <person name="Liem A."/>
            <person name="Fochler E."/>
            <person name="Read T.D."/>
            <person name="Tapia R."/>
            <person name="Johnson S."/>
            <person name="Bishop-Lilly K.A."/>
            <person name="Detter C."/>
            <person name="Han C."/>
            <person name="Sozhamannan S."/>
            <person name="Rosenzweig C.N."/>
            <person name="Skowronski E.W."/>
        </authorList>
    </citation>
    <scope>NUCLEOTIDE SEQUENCE [LARGE SCALE GENOMIC DNA]</scope>
    <source>
        <strain evidence="3 4">MLST1</strain>
    </source>
</reference>
<feature type="domain" description="ABC-type transport auxiliary lipoprotein component" evidence="2">
    <location>
        <begin position="33"/>
        <end position="187"/>
    </location>
</feature>
<dbReference type="SUPFAM" id="SSF159594">
    <property type="entry name" value="XCC0632-like"/>
    <property type="match status" value="1"/>
</dbReference>
<comment type="caution">
    <text evidence="3">The sequence shown here is derived from an EMBL/GenBank/DDBJ whole genome shotgun (WGS) entry which is preliminary data.</text>
</comment>
<keyword evidence="4" id="KW-1185">Reference proteome</keyword>
<proteinExistence type="predicted"/>
<evidence type="ECO:0000313" key="4">
    <source>
        <dbReference type="Proteomes" id="UP000288293"/>
    </source>
</evidence>
<keyword evidence="1" id="KW-0732">Signal</keyword>
<sequence length="203" mass="22741">MKITAAATLLAACFSMLLSGCSILPEPEQLTLYDLPASQQDQGPGDVIDVRLRVTQPEALAMFDTSRISVRPTDIQHSYYAGVRWSERAPVLVEYRIKDAFWDYAQIAHVSSDSQRLPVDYILLSQLRAFHSIPRSNQVRVEVELSLVTAHSREIVAKTRISAEDSFSTNDVPTVVASFGRAMDELSLKTVQWTRSELGREQN</sequence>
<organism evidence="3 4">
    <name type="scientific">Aliidiomarina minuta</name>
    <dbReference type="NCBI Taxonomy" id="880057"/>
    <lineage>
        <taxon>Bacteria</taxon>
        <taxon>Pseudomonadati</taxon>
        <taxon>Pseudomonadota</taxon>
        <taxon>Gammaproteobacteria</taxon>
        <taxon>Alteromonadales</taxon>
        <taxon>Idiomarinaceae</taxon>
        <taxon>Aliidiomarina</taxon>
    </lineage>
</organism>
<protein>
    <recommendedName>
        <fullName evidence="2">ABC-type transport auxiliary lipoprotein component domain-containing protein</fullName>
    </recommendedName>
</protein>
<dbReference type="PROSITE" id="PS51257">
    <property type="entry name" value="PROKAR_LIPOPROTEIN"/>
    <property type="match status" value="1"/>
</dbReference>
<dbReference type="OrthoDB" id="5795476at2"/>
<dbReference type="Proteomes" id="UP000288293">
    <property type="component" value="Unassembled WGS sequence"/>
</dbReference>
<dbReference type="InterPro" id="IPR005586">
    <property type="entry name" value="ABC_trans_aux"/>
</dbReference>